<protein>
    <submittedName>
        <fullName evidence="1">Uncharacterized protein</fullName>
    </submittedName>
</protein>
<name>A0ACC0BIU0_CATRO</name>
<accession>A0ACC0BIU0</accession>
<dbReference type="EMBL" id="CM044703">
    <property type="protein sequence ID" value="KAI5672507.1"/>
    <property type="molecule type" value="Genomic_DNA"/>
</dbReference>
<reference evidence="2" key="1">
    <citation type="journal article" date="2023" name="Nat. Plants">
        <title>Single-cell RNA sequencing provides a high-resolution roadmap for understanding the multicellular compartmentation of specialized metabolism.</title>
        <authorList>
            <person name="Sun S."/>
            <person name="Shen X."/>
            <person name="Li Y."/>
            <person name="Li Y."/>
            <person name="Wang S."/>
            <person name="Li R."/>
            <person name="Zhang H."/>
            <person name="Shen G."/>
            <person name="Guo B."/>
            <person name="Wei J."/>
            <person name="Xu J."/>
            <person name="St-Pierre B."/>
            <person name="Chen S."/>
            <person name="Sun C."/>
        </authorList>
    </citation>
    <scope>NUCLEOTIDE SEQUENCE [LARGE SCALE GENOMIC DNA]</scope>
</reference>
<organism evidence="1 2">
    <name type="scientific">Catharanthus roseus</name>
    <name type="common">Madagascar periwinkle</name>
    <name type="synonym">Vinca rosea</name>
    <dbReference type="NCBI Taxonomy" id="4058"/>
    <lineage>
        <taxon>Eukaryota</taxon>
        <taxon>Viridiplantae</taxon>
        <taxon>Streptophyta</taxon>
        <taxon>Embryophyta</taxon>
        <taxon>Tracheophyta</taxon>
        <taxon>Spermatophyta</taxon>
        <taxon>Magnoliopsida</taxon>
        <taxon>eudicotyledons</taxon>
        <taxon>Gunneridae</taxon>
        <taxon>Pentapetalae</taxon>
        <taxon>asterids</taxon>
        <taxon>lamiids</taxon>
        <taxon>Gentianales</taxon>
        <taxon>Apocynaceae</taxon>
        <taxon>Rauvolfioideae</taxon>
        <taxon>Vinceae</taxon>
        <taxon>Catharanthinae</taxon>
        <taxon>Catharanthus</taxon>
    </lineage>
</organism>
<sequence length="118" mass="13515">MGKAFAQLELYVLLHQQKGHWVDTRFDEFLELKANAECRRIETDSPVPPNEQLMFEATGSSNKGHVYGFYSKFIAITAEQQGGSSSWSSVSLVSCATAQESYIEREKRLWRYMQKAQD</sequence>
<comment type="caution">
    <text evidence="1">The sequence shown here is derived from an EMBL/GenBank/DDBJ whole genome shotgun (WGS) entry which is preliminary data.</text>
</comment>
<evidence type="ECO:0000313" key="1">
    <source>
        <dbReference type="EMBL" id="KAI5672507.1"/>
    </source>
</evidence>
<dbReference type="Proteomes" id="UP001060085">
    <property type="component" value="Linkage Group LG03"/>
</dbReference>
<gene>
    <name evidence="1" type="ORF">M9H77_12871</name>
</gene>
<keyword evidence="2" id="KW-1185">Reference proteome</keyword>
<proteinExistence type="predicted"/>
<evidence type="ECO:0000313" key="2">
    <source>
        <dbReference type="Proteomes" id="UP001060085"/>
    </source>
</evidence>